<evidence type="ECO:0000313" key="2">
    <source>
        <dbReference type="EMBL" id="GJJ06886.1"/>
    </source>
</evidence>
<dbReference type="Proteomes" id="UP001050691">
    <property type="component" value="Unassembled WGS sequence"/>
</dbReference>
<name>A0AAV4ZXL3_9AGAM</name>
<protein>
    <recommendedName>
        <fullName evidence="1">Jacalin-type lectin domain-containing protein</fullName>
    </recommendedName>
</protein>
<dbReference type="SUPFAM" id="SSF51101">
    <property type="entry name" value="Mannose-binding lectins"/>
    <property type="match status" value="1"/>
</dbReference>
<keyword evidence="3" id="KW-1185">Reference proteome</keyword>
<dbReference type="Gene3D" id="2.100.10.30">
    <property type="entry name" value="Jacalin-like lectin domain"/>
    <property type="match status" value="1"/>
</dbReference>
<proteinExistence type="predicted"/>
<gene>
    <name evidence="2" type="ORF">Clacol_001082</name>
</gene>
<dbReference type="InterPro" id="IPR036404">
    <property type="entry name" value="Jacalin-like_lectin_dom_sf"/>
</dbReference>
<sequence>MSSPAYITTSFKGGQGGTEFNDAFSQPEIRDGRVVKVNYWYISILKGIQLEWETPRGKTIKGRVHGETVGFVGSFSLSNGERIICLTGRSGTKMDALTMITNKGRSRNFGGNGGSAFQWAINLTKYPNAAFHHFRGRSGDVVDALEAIFITENVEAAIAE</sequence>
<dbReference type="InterPro" id="IPR001229">
    <property type="entry name" value="Jacalin-like_lectin_dom"/>
</dbReference>
<feature type="domain" description="Jacalin-type lectin" evidence="1">
    <location>
        <begin position="6"/>
        <end position="151"/>
    </location>
</feature>
<accession>A0AAV4ZXL3</accession>
<dbReference type="AlphaFoldDB" id="A0AAV4ZXL3"/>
<reference evidence="2" key="1">
    <citation type="submission" date="2021-10" db="EMBL/GenBank/DDBJ databases">
        <title>De novo Genome Assembly of Clathrus columnatus (Basidiomycota, Fungi) Using Illumina and Nanopore Sequence Data.</title>
        <authorList>
            <person name="Ogiso-Tanaka E."/>
            <person name="Itagaki H."/>
            <person name="Hosoya T."/>
            <person name="Hosaka K."/>
        </authorList>
    </citation>
    <scope>NUCLEOTIDE SEQUENCE</scope>
    <source>
        <strain evidence="2">MO-923</strain>
    </source>
</reference>
<dbReference type="EMBL" id="BPWL01000002">
    <property type="protein sequence ID" value="GJJ06886.1"/>
    <property type="molecule type" value="Genomic_DNA"/>
</dbReference>
<comment type="caution">
    <text evidence="2">The sequence shown here is derived from an EMBL/GenBank/DDBJ whole genome shotgun (WGS) entry which is preliminary data.</text>
</comment>
<evidence type="ECO:0000259" key="1">
    <source>
        <dbReference type="PROSITE" id="PS51752"/>
    </source>
</evidence>
<dbReference type="PROSITE" id="PS51752">
    <property type="entry name" value="JACALIN_LECTIN"/>
    <property type="match status" value="1"/>
</dbReference>
<evidence type="ECO:0000313" key="3">
    <source>
        <dbReference type="Proteomes" id="UP001050691"/>
    </source>
</evidence>
<dbReference type="Pfam" id="PF01419">
    <property type="entry name" value="Jacalin"/>
    <property type="match status" value="1"/>
</dbReference>
<organism evidence="2 3">
    <name type="scientific">Clathrus columnatus</name>
    <dbReference type="NCBI Taxonomy" id="1419009"/>
    <lineage>
        <taxon>Eukaryota</taxon>
        <taxon>Fungi</taxon>
        <taxon>Dikarya</taxon>
        <taxon>Basidiomycota</taxon>
        <taxon>Agaricomycotina</taxon>
        <taxon>Agaricomycetes</taxon>
        <taxon>Phallomycetidae</taxon>
        <taxon>Phallales</taxon>
        <taxon>Clathraceae</taxon>
        <taxon>Clathrus</taxon>
    </lineage>
</organism>
<dbReference type="SMART" id="SM00915">
    <property type="entry name" value="Jacalin"/>
    <property type="match status" value="1"/>
</dbReference>